<proteinExistence type="predicted"/>
<feature type="domain" description="BTB" evidence="1">
    <location>
        <begin position="20"/>
        <end position="86"/>
    </location>
</feature>
<dbReference type="SMART" id="SM00225">
    <property type="entry name" value="BTB"/>
    <property type="match status" value="1"/>
</dbReference>
<reference evidence="3" key="1">
    <citation type="submission" date="2016-02" db="EMBL/GenBank/DDBJ databases">
        <title>Draft genome sequence of Microdochium bolleyi, a fungal endophyte of beachgrass.</title>
        <authorList>
            <consortium name="DOE Joint Genome Institute"/>
            <person name="David A.S."/>
            <person name="May G."/>
            <person name="Haridas S."/>
            <person name="Lim J."/>
            <person name="Wang M."/>
            <person name="Labutti K."/>
            <person name="Lipzen A."/>
            <person name="Barry K."/>
            <person name="Grigoriev I.V."/>
        </authorList>
    </citation>
    <scope>NUCLEOTIDE SEQUENCE [LARGE SCALE GENOMIC DNA]</scope>
    <source>
        <strain evidence="3">J235TASD1</strain>
    </source>
</reference>
<name>A0A136IRR8_9PEZI</name>
<dbReference type="AlphaFoldDB" id="A0A136IRR8"/>
<dbReference type="Proteomes" id="UP000070501">
    <property type="component" value="Unassembled WGS sequence"/>
</dbReference>
<dbReference type="OrthoDB" id="6359816at2759"/>
<dbReference type="InterPro" id="IPR000210">
    <property type="entry name" value="BTB/POZ_dom"/>
</dbReference>
<dbReference type="InterPro" id="IPR011333">
    <property type="entry name" value="SKP1/BTB/POZ_sf"/>
</dbReference>
<gene>
    <name evidence="2" type="ORF">Micbo1qcDRAFT_178918</name>
</gene>
<dbReference type="Pfam" id="PF00651">
    <property type="entry name" value="BTB"/>
    <property type="match status" value="1"/>
</dbReference>
<dbReference type="EMBL" id="KQ964262">
    <property type="protein sequence ID" value="KXJ87419.1"/>
    <property type="molecule type" value="Genomic_DNA"/>
</dbReference>
<sequence>MSAEGRLGPMRGLRVGDGTADCTIKCKGDEYRVHKSVLTAQGNYFANMFKEMKENFTGVIVLDHEDRESVRCLIQFFYKYKYETDVQPFQVPDGMEDPIERPEGFVGRCNQHVLVYALADKCQLDHFKRLVLGEFVNDLAAREPHIWDILLAIEPVYTLIPRRDRMLRDCVVLFLTERPELTQLDLVQEILHGRNKLAYDLTVAWWDKAESFAYTQPPA</sequence>
<evidence type="ECO:0000313" key="2">
    <source>
        <dbReference type="EMBL" id="KXJ87419.1"/>
    </source>
</evidence>
<evidence type="ECO:0000313" key="3">
    <source>
        <dbReference type="Proteomes" id="UP000070501"/>
    </source>
</evidence>
<dbReference type="Gene3D" id="3.30.710.10">
    <property type="entry name" value="Potassium Channel Kv1.1, Chain A"/>
    <property type="match status" value="1"/>
</dbReference>
<accession>A0A136IRR8</accession>
<dbReference type="InParanoid" id="A0A136IRR8"/>
<protein>
    <recommendedName>
        <fullName evidence="1">BTB domain-containing protein</fullName>
    </recommendedName>
</protein>
<dbReference type="CDD" id="cd18186">
    <property type="entry name" value="BTB_POZ_ZBTB_KLHL-like"/>
    <property type="match status" value="1"/>
</dbReference>
<dbReference type="STRING" id="196109.A0A136IRR8"/>
<dbReference type="SUPFAM" id="SSF54695">
    <property type="entry name" value="POZ domain"/>
    <property type="match status" value="1"/>
</dbReference>
<evidence type="ECO:0000259" key="1">
    <source>
        <dbReference type="PROSITE" id="PS50097"/>
    </source>
</evidence>
<keyword evidence="3" id="KW-1185">Reference proteome</keyword>
<dbReference type="PANTHER" id="PTHR47843:SF5">
    <property type="entry name" value="BTB_POZ DOMAIN PROTEIN"/>
    <property type="match status" value="1"/>
</dbReference>
<organism evidence="2 3">
    <name type="scientific">Microdochium bolleyi</name>
    <dbReference type="NCBI Taxonomy" id="196109"/>
    <lineage>
        <taxon>Eukaryota</taxon>
        <taxon>Fungi</taxon>
        <taxon>Dikarya</taxon>
        <taxon>Ascomycota</taxon>
        <taxon>Pezizomycotina</taxon>
        <taxon>Sordariomycetes</taxon>
        <taxon>Xylariomycetidae</taxon>
        <taxon>Xylariales</taxon>
        <taxon>Microdochiaceae</taxon>
        <taxon>Microdochium</taxon>
    </lineage>
</organism>
<dbReference type="PROSITE" id="PS50097">
    <property type="entry name" value="BTB"/>
    <property type="match status" value="1"/>
</dbReference>
<dbReference type="PANTHER" id="PTHR47843">
    <property type="entry name" value="BTB DOMAIN-CONTAINING PROTEIN-RELATED"/>
    <property type="match status" value="1"/>
</dbReference>